<gene>
    <name evidence="2" type="ORF">ACFOGP_24525</name>
</gene>
<dbReference type="RefSeq" id="WP_275634832.1">
    <property type="nucleotide sequence ID" value="NZ_JARGYD010000012.1"/>
</dbReference>
<accession>A0ABV7GZZ3</accession>
<organism evidence="2 3">
    <name type="scientific">Psychromarinibacter halotolerans</name>
    <dbReference type="NCBI Taxonomy" id="1775175"/>
    <lineage>
        <taxon>Bacteria</taxon>
        <taxon>Pseudomonadati</taxon>
        <taxon>Pseudomonadota</taxon>
        <taxon>Alphaproteobacteria</taxon>
        <taxon>Rhodobacterales</taxon>
        <taxon>Paracoccaceae</taxon>
        <taxon>Psychromarinibacter</taxon>
    </lineage>
</organism>
<dbReference type="EMBL" id="JBHRTB010000010">
    <property type="protein sequence ID" value="MFC3145911.1"/>
    <property type="molecule type" value="Genomic_DNA"/>
</dbReference>
<dbReference type="InterPro" id="IPR028992">
    <property type="entry name" value="Hedgehog/Intein_dom"/>
</dbReference>
<reference evidence="3" key="1">
    <citation type="journal article" date="2019" name="Int. J. Syst. Evol. Microbiol.">
        <title>The Global Catalogue of Microorganisms (GCM) 10K type strain sequencing project: providing services to taxonomists for standard genome sequencing and annotation.</title>
        <authorList>
            <consortium name="The Broad Institute Genomics Platform"/>
            <consortium name="The Broad Institute Genome Sequencing Center for Infectious Disease"/>
            <person name="Wu L."/>
            <person name="Ma J."/>
        </authorList>
    </citation>
    <scope>NUCLEOTIDE SEQUENCE [LARGE SCALE GENOMIC DNA]</scope>
    <source>
        <strain evidence="3">KCTC 52366</strain>
    </source>
</reference>
<evidence type="ECO:0000259" key="1">
    <source>
        <dbReference type="Pfam" id="PF13403"/>
    </source>
</evidence>
<dbReference type="Proteomes" id="UP001595632">
    <property type="component" value="Unassembled WGS sequence"/>
</dbReference>
<dbReference type="InterPro" id="IPR036844">
    <property type="entry name" value="Hint_dom_sf"/>
</dbReference>
<dbReference type="Pfam" id="PF13403">
    <property type="entry name" value="Hint_2"/>
    <property type="match status" value="1"/>
</dbReference>
<evidence type="ECO:0000313" key="3">
    <source>
        <dbReference type="Proteomes" id="UP001595632"/>
    </source>
</evidence>
<sequence length="327" mass="34762">MTQYSINIFDISEISTTNGAGFNDNGGYQFLLGTDTVTLTNGAVYQQVLVEDTANAYFDDDAGLEQTLVSDITLDGATYTAGTIIESEYVLNVQAPGGETYILQFVSLANDAFTIHGFVPQGVKPPDGVALTVIGRYDGSYGINAYASMWPPCFGPRTRIHLADGRLQEAASLRGGESLRLADGGAIRLDLVLRSAAQAAALPVRLRAGALGPKRPLRGMVLSAQHRVWVAALGALVPARALTVLPRVGLASPASASPLIHLVCQRHSIILAEGVACETFWPGPQAMAGLSAGQRRRIRRLMGPSPTPAQPFLRVQDARTRLRALPA</sequence>
<name>A0ABV7GZZ3_9RHOB</name>
<evidence type="ECO:0000313" key="2">
    <source>
        <dbReference type="EMBL" id="MFC3145911.1"/>
    </source>
</evidence>
<comment type="caution">
    <text evidence="2">The sequence shown here is derived from an EMBL/GenBank/DDBJ whole genome shotgun (WGS) entry which is preliminary data.</text>
</comment>
<dbReference type="SUPFAM" id="SSF51294">
    <property type="entry name" value="Hedgehog/intein (Hint) domain"/>
    <property type="match status" value="1"/>
</dbReference>
<proteinExistence type="predicted"/>
<keyword evidence="3" id="KW-1185">Reference proteome</keyword>
<feature type="domain" description="Hedgehog/Intein (Hint)" evidence="1">
    <location>
        <begin position="152"/>
        <end position="283"/>
    </location>
</feature>
<protein>
    <submittedName>
        <fullName evidence="2">Hint domain-containing protein</fullName>
    </submittedName>
</protein>